<comment type="caution">
    <text evidence="2">The sequence shown here is derived from an EMBL/GenBank/DDBJ whole genome shotgun (WGS) entry which is preliminary data.</text>
</comment>
<feature type="domain" description="Pre-C2HC" evidence="1">
    <location>
        <begin position="49"/>
        <end position="114"/>
    </location>
</feature>
<evidence type="ECO:0000313" key="2">
    <source>
        <dbReference type="EMBL" id="GBN91897.1"/>
    </source>
</evidence>
<protein>
    <recommendedName>
        <fullName evidence="1">Pre-C2HC domain-containing protein</fullName>
    </recommendedName>
</protein>
<dbReference type="InterPro" id="IPR006579">
    <property type="entry name" value="Pre_C2HC_dom"/>
</dbReference>
<gene>
    <name evidence="2" type="ORF">AVEN_170070_1</name>
</gene>
<dbReference type="EMBL" id="BGPR01024123">
    <property type="protein sequence ID" value="GBN91897.1"/>
    <property type="molecule type" value="Genomic_DNA"/>
</dbReference>
<accession>A0A4Y2SUJ9</accession>
<evidence type="ECO:0000259" key="1">
    <source>
        <dbReference type="Pfam" id="PF07530"/>
    </source>
</evidence>
<dbReference type="Proteomes" id="UP000499080">
    <property type="component" value="Unassembled WGS sequence"/>
</dbReference>
<proteinExistence type="predicted"/>
<evidence type="ECO:0000313" key="3">
    <source>
        <dbReference type="Proteomes" id="UP000499080"/>
    </source>
</evidence>
<reference evidence="2 3" key="1">
    <citation type="journal article" date="2019" name="Sci. Rep.">
        <title>Orb-weaving spider Araneus ventricosus genome elucidates the spidroin gene catalogue.</title>
        <authorList>
            <person name="Kono N."/>
            <person name="Nakamura H."/>
            <person name="Ohtoshi R."/>
            <person name="Moran D.A.P."/>
            <person name="Shinohara A."/>
            <person name="Yoshida Y."/>
            <person name="Fujiwara M."/>
            <person name="Mori M."/>
            <person name="Tomita M."/>
            <person name="Arakawa K."/>
        </authorList>
    </citation>
    <scope>NUCLEOTIDE SEQUENCE [LARGE SCALE GENOMIC DNA]</scope>
</reference>
<dbReference type="Pfam" id="PF07530">
    <property type="entry name" value="PRE_C2HC"/>
    <property type="match status" value="1"/>
</dbReference>
<organism evidence="2 3">
    <name type="scientific">Araneus ventricosus</name>
    <name type="common">Orbweaver spider</name>
    <name type="synonym">Epeira ventricosa</name>
    <dbReference type="NCBI Taxonomy" id="182803"/>
    <lineage>
        <taxon>Eukaryota</taxon>
        <taxon>Metazoa</taxon>
        <taxon>Ecdysozoa</taxon>
        <taxon>Arthropoda</taxon>
        <taxon>Chelicerata</taxon>
        <taxon>Arachnida</taxon>
        <taxon>Araneae</taxon>
        <taxon>Araneomorphae</taxon>
        <taxon>Entelegynae</taxon>
        <taxon>Araneoidea</taxon>
        <taxon>Araneidae</taxon>
        <taxon>Araneus</taxon>
    </lineage>
</organism>
<keyword evidence="3" id="KW-1185">Reference proteome</keyword>
<dbReference type="OrthoDB" id="8123891at2759"/>
<name>A0A4Y2SUJ9_ARAVE</name>
<sequence>MIAAGMLKVFSPNAAAHRANNLKSHTFELEDQKQLKIVIRGLPSDHPVEDILDALKSYNLKPINCHLLNHRGNFKNNPLFLVTHPKTNDSKDIFNLTKLGYMSVSVEPLKSKSTPAQCYRC</sequence>
<dbReference type="AlphaFoldDB" id="A0A4Y2SUJ9"/>